<dbReference type="InterPro" id="IPR042098">
    <property type="entry name" value="TauD-like_sf"/>
</dbReference>
<dbReference type="Pfam" id="PF02668">
    <property type="entry name" value="TauD"/>
    <property type="match status" value="1"/>
</dbReference>
<evidence type="ECO:0000313" key="3">
    <source>
        <dbReference type="EMBL" id="GGA00171.1"/>
    </source>
</evidence>
<evidence type="ECO:0000259" key="2">
    <source>
        <dbReference type="Pfam" id="PF02668"/>
    </source>
</evidence>
<dbReference type="SUPFAM" id="SSF51197">
    <property type="entry name" value="Clavaminate synthase-like"/>
    <property type="match status" value="1"/>
</dbReference>
<reference evidence="4" key="1">
    <citation type="journal article" date="2019" name="Int. J. Syst. Evol. Microbiol.">
        <title>The Global Catalogue of Microorganisms (GCM) 10K type strain sequencing project: providing services to taxonomists for standard genome sequencing and annotation.</title>
        <authorList>
            <consortium name="The Broad Institute Genomics Platform"/>
            <consortium name="The Broad Institute Genome Sequencing Center for Infectious Disease"/>
            <person name="Wu L."/>
            <person name="Ma J."/>
        </authorList>
    </citation>
    <scope>NUCLEOTIDE SEQUENCE [LARGE SCALE GENOMIC DNA]</scope>
    <source>
        <strain evidence="4">CGMCC 1.15297</strain>
    </source>
</reference>
<sequence>MRIAQLNNGVEVSDIDLSDDEACRELGRLVAHECVVLLRQKVSERRLYEIQMLWGQPCMPIINRYVMERRLAGKHWREAFLAMGAVSSGLKESGELRGMARVSFEKNERGRPTGLFPNGELDWHADQQAYHDNQRIVGLMSLWGSESSRTSFLCTAPVYDALNHEDRSMVDELRCVWAWDGGDMCPDIDGWHLEIIRYNMIPFDGMETALVDRTVTGRVGMRFPSHCFSHFKGMTKAESERYKAHLWSLVNREEYIFDHDWHDGEIVFMDQNITLHARPTNIVDSHTRTMTRMISYLDRLYPGNGPADHVLYDGAKLGHEEFAAMVDAQRRKEYEELVPVA</sequence>
<comment type="caution">
    <text evidence="3">The sequence shown here is derived from an EMBL/GenBank/DDBJ whole genome shotgun (WGS) entry which is preliminary data.</text>
</comment>
<gene>
    <name evidence="3" type="ORF">GCM10010923_05890</name>
</gene>
<name>A0ABQ1F514_9SPHN</name>
<dbReference type="Proteomes" id="UP000603317">
    <property type="component" value="Unassembled WGS sequence"/>
</dbReference>
<dbReference type="RefSeq" id="WP_188641280.1">
    <property type="nucleotide sequence ID" value="NZ_BMID01000001.1"/>
</dbReference>
<dbReference type="Gene3D" id="3.60.130.10">
    <property type="entry name" value="Clavaminate synthase-like"/>
    <property type="match status" value="1"/>
</dbReference>
<feature type="domain" description="TauD/TfdA-like" evidence="2">
    <location>
        <begin position="20"/>
        <end position="293"/>
    </location>
</feature>
<evidence type="ECO:0000256" key="1">
    <source>
        <dbReference type="ARBA" id="ARBA00023002"/>
    </source>
</evidence>
<keyword evidence="4" id="KW-1185">Reference proteome</keyword>
<accession>A0ABQ1F514</accession>
<proteinExistence type="predicted"/>
<organism evidence="3 4">
    <name type="scientific">Blastomonas marina</name>
    <dbReference type="NCBI Taxonomy" id="1867408"/>
    <lineage>
        <taxon>Bacteria</taxon>
        <taxon>Pseudomonadati</taxon>
        <taxon>Pseudomonadota</taxon>
        <taxon>Alphaproteobacteria</taxon>
        <taxon>Sphingomonadales</taxon>
        <taxon>Sphingomonadaceae</taxon>
        <taxon>Blastomonas</taxon>
    </lineage>
</organism>
<keyword evidence="1" id="KW-0560">Oxidoreductase</keyword>
<protein>
    <recommendedName>
        <fullName evidence="2">TauD/TfdA-like domain-containing protein</fullName>
    </recommendedName>
</protein>
<dbReference type="InterPro" id="IPR003819">
    <property type="entry name" value="TauD/TfdA-like"/>
</dbReference>
<dbReference type="EMBL" id="BMID01000001">
    <property type="protein sequence ID" value="GGA00171.1"/>
    <property type="molecule type" value="Genomic_DNA"/>
</dbReference>
<evidence type="ECO:0000313" key="4">
    <source>
        <dbReference type="Proteomes" id="UP000603317"/>
    </source>
</evidence>